<keyword evidence="3" id="KW-1185">Reference proteome</keyword>
<evidence type="ECO:0000256" key="1">
    <source>
        <dbReference type="SAM" id="SignalP"/>
    </source>
</evidence>
<sequence length="307" mass="33298">MPHSVLHRPLLAGALLALAVALPARAEGTARSIDQARGVLKTPEARAVYDREIRGAAQPDGLGVRLPEGFTAKGLLAALVPGGDPAALVLAGARPWPARPDSYVAIVCVARSAAAAANERKYWPDQCRTEQAQAWFGVFERGAGGQPRLLARTRGPVEAPTSWAGSNLDSPQALEGGDTQAGMPESWLRFDLAPYRIRDDELAFGVRAGWSEGYAGGGASFEALYLFRVDGEALRVVFTAPMMYYKMIAGDWNKDGTRNHDMYEGSNLLNVQGAATAGFHDLQLRERGGKWRRTYRWSEASRNYVAR</sequence>
<dbReference type="Proteomes" id="UP000177515">
    <property type="component" value="Chromosome 1"/>
</dbReference>
<keyword evidence="1" id="KW-0732">Signal</keyword>
<reference evidence="2 3" key="1">
    <citation type="submission" date="2016-10" db="EMBL/GenBank/DDBJ databases">
        <title>Complete genome sequences of three Cupriavidus strains isolated from various Malaysian environments.</title>
        <authorList>
            <person name="Abdullah A.A.-A."/>
            <person name="Shafie N.A.H."/>
            <person name="Lau N.S."/>
        </authorList>
    </citation>
    <scope>NUCLEOTIDE SEQUENCE [LARGE SCALE GENOMIC DNA]</scope>
    <source>
        <strain evidence="2 3">USMAA1020</strain>
    </source>
</reference>
<evidence type="ECO:0000313" key="2">
    <source>
        <dbReference type="EMBL" id="AOZ06571.1"/>
    </source>
</evidence>
<proteinExistence type="predicted"/>
<dbReference type="RefSeq" id="WP_071069684.1">
    <property type="nucleotide sequence ID" value="NZ_CP017754.1"/>
</dbReference>
<feature type="signal peptide" evidence="1">
    <location>
        <begin position="1"/>
        <end position="26"/>
    </location>
</feature>
<dbReference type="EMBL" id="CP017754">
    <property type="protein sequence ID" value="AOZ06571.1"/>
    <property type="molecule type" value="Genomic_DNA"/>
</dbReference>
<name>A0ABM6F500_9BURK</name>
<feature type="chain" id="PRO_5046646843" evidence="1">
    <location>
        <begin position="27"/>
        <end position="307"/>
    </location>
</feature>
<protein>
    <submittedName>
        <fullName evidence="2">Uncharacterized protein</fullName>
    </submittedName>
</protein>
<organism evidence="2 3">
    <name type="scientific">Cupriavidus malaysiensis</name>
    <dbReference type="NCBI Taxonomy" id="367825"/>
    <lineage>
        <taxon>Bacteria</taxon>
        <taxon>Pseudomonadati</taxon>
        <taxon>Pseudomonadota</taxon>
        <taxon>Betaproteobacteria</taxon>
        <taxon>Burkholderiales</taxon>
        <taxon>Burkholderiaceae</taxon>
        <taxon>Cupriavidus</taxon>
    </lineage>
</organism>
<evidence type="ECO:0000313" key="3">
    <source>
        <dbReference type="Proteomes" id="UP000177515"/>
    </source>
</evidence>
<gene>
    <name evidence="2" type="ORF">BKK80_12645</name>
</gene>
<accession>A0ABM6F500</accession>